<dbReference type="EMBL" id="BSUO01000001">
    <property type="protein sequence ID" value="GMA40990.1"/>
    <property type="molecule type" value="Genomic_DNA"/>
</dbReference>
<dbReference type="PANTHER" id="PTHR43798:SF33">
    <property type="entry name" value="HYDROLASE, PUTATIVE (AFU_ORTHOLOGUE AFUA_2G14860)-RELATED"/>
    <property type="match status" value="1"/>
</dbReference>
<organism evidence="2 3">
    <name type="scientific">Mobilicoccus caccae</name>
    <dbReference type="NCBI Taxonomy" id="1859295"/>
    <lineage>
        <taxon>Bacteria</taxon>
        <taxon>Bacillati</taxon>
        <taxon>Actinomycetota</taxon>
        <taxon>Actinomycetes</taxon>
        <taxon>Micrococcales</taxon>
        <taxon>Dermatophilaceae</taxon>
        <taxon>Mobilicoccus</taxon>
    </lineage>
</organism>
<evidence type="ECO:0000313" key="2">
    <source>
        <dbReference type="EMBL" id="GMA40990.1"/>
    </source>
</evidence>
<dbReference type="Proteomes" id="UP001157126">
    <property type="component" value="Unassembled WGS sequence"/>
</dbReference>
<evidence type="ECO:0000259" key="1">
    <source>
        <dbReference type="Pfam" id="PF00561"/>
    </source>
</evidence>
<dbReference type="InterPro" id="IPR000073">
    <property type="entry name" value="AB_hydrolase_1"/>
</dbReference>
<keyword evidence="3" id="KW-1185">Reference proteome</keyword>
<evidence type="ECO:0000313" key="3">
    <source>
        <dbReference type="Proteomes" id="UP001157126"/>
    </source>
</evidence>
<dbReference type="InterPro" id="IPR029058">
    <property type="entry name" value="AB_hydrolase_fold"/>
</dbReference>
<dbReference type="InterPro" id="IPR050266">
    <property type="entry name" value="AB_hydrolase_sf"/>
</dbReference>
<name>A0ABQ6ISV2_9MICO</name>
<accession>A0ABQ6ISV2</accession>
<dbReference type="SUPFAM" id="SSF53474">
    <property type="entry name" value="alpha/beta-Hydrolases"/>
    <property type="match status" value="1"/>
</dbReference>
<proteinExistence type="predicted"/>
<reference evidence="3" key="1">
    <citation type="journal article" date="2019" name="Int. J. Syst. Evol. Microbiol.">
        <title>The Global Catalogue of Microorganisms (GCM) 10K type strain sequencing project: providing services to taxonomists for standard genome sequencing and annotation.</title>
        <authorList>
            <consortium name="The Broad Institute Genomics Platform"/>
            <consortium name="The Broad Institute Genome Sequencing Center for Infectious Disease"/>
            <person name="Wu L."/>
            <person name="Ma J."/>
        </authorList>
    </citation>
    <scope>NUCLEOTIDE SEQUENCE [LARGE SCALE GENOMIC DNA]</scope>
    <source>
        <strain evidence="3">NBRC 113072</strain>
    </source>
</reference>
<sequence>MVTASFSRATSRVDGPFGALEYLSLGSGTPSSIFAHGLAGSIATTRPFATGVPGRRSFLHFRGHGASDAPENAWTYPALGAELRAVADRVEATRALGVSMGAGAMCALLEQSPDRFERLVFVLPAVLDQPRTDAALSRLVALADLVDERDVEGITDHLVREQPRAQRDSPAVRTWAAEQARLLSGTPVSRALRALPGEVPLTDRAVLARVNARTLVIGQADDDAHPEHVARELAEVLPEARLEILPPGGVLWGHRSWVRELVSTFLGETD</sequence>
<feature type="domain" description="AB hydrolase-1" evidence="1">
    <location>
        <begin position="33"/>
        <end position="249"/>
    </location>
</feature>
<dbReference type="PANTHER" id="PTHR43798">
    <property type="entry name" value="MONOACYLGLYCEROL LIPASE"/>
    <property type="match status" value="1"/>
</dbReference>
<dbReference type="Pfam" id="PF00561">
    <property type="entry name" value="Abhydrolase_1"/>
    <property type="match status" value="1"/>
</dbReference>
<protein>
    <recommendedName>
        <fullName evidence="1">AB hydrolase-1 domain-containing protein</fullName>
    </recommendedName>
</protein>
<comment type="caution">
    <text evidence="2">The sequence shown here is derived from an EMBL/GenBank/DDBJ whole genome shotgun (WGS) entry which is preliminary data.</text>
</comment>
<gene>
    <name evidence="2" type="ORF">GCM10025883_30350</name>
</gene>
<dbReference type="Gene3D" id="3.40.50.1820">
    <property type="entry name" value="alpha/beta hydrolase"/>
    <property type="match status" value="1"/>
</dbReference>